<gene>
    <name evidence="1" type="ORF">Metus_0466</name>
</gene>
<evidence type="ECO:0000313" key="2">
    <source>
        <dbReference type="Proteomes" id="UP000288215"/>
    </source>
</evidence>
<sequence>MISDDYLNQFYILLKNKLKRERKIKNNSVFITFLEINSTSRFRLLNEATINSNEIPKNVLNLLLDKNYIQALTSIGNYAITAKGVWYCENQLKLIDEEKLLSYINKKFFTDGQKNSQEKTTLDDKEKIILFTMISARAFSEKSSVNLKPSENKRDKWLELLEASYDFLKNFGKINKIRKEDLFKKMGNEHIASSIFRHNNRMAQKTKLIYKYTGDYEYFLDIYSNYEFSTEKMSYLFWKLFQGELSEEMIDKIIEHCNRISKNESIYLFNLSEHIFSLPCYDNKLRDSLLDSIISRSKWENIG</sequence>
<evidence type="ECO:0000313" key="1">
    <source>
        <dbReference type="EMBL" id="RWX73687.1"/>
    </source>
</evidence>
<dbReference type="AlphaFoldDB" id="A0A444L7X2"/>
<protein>
    <submittedName>
        <fullName evidence="1">Uncharacterized protein</fullName>
    </submittedName>
</protein>
<accession>A0A444L7X2</accession>
<proteinExistence type="predicted"/>
<name>A0A444L7X2_METS7</name>
<reference evidence="1 2" key="1">
    <citation type="submission" date="2018-12" db="EMBL/GenBank/DDBJ databases">
        <title>The complete genome of the methanogenic archaea of the candidate phylum Verstraetearchaeota, obtained from the metagenome of underground thermal water.</title>
        <authorList>
            <person name="Kadnikov V.V."/>
            <person name="Mardanov A.V."/>
            <person name="Beletsky A.V."/>
            <person name="Karnachuk O.V."/>
            <person name="Ravin N.V."/>
        </authorList>
    </citation>
    <scope>NUCLEOTIDE SEQUENCE [LARGE SCALE GENOMIC DNA]</scope>
    <source>
        <strain evidence="1">Ch88</strain>
    </source>
</reference>
<dbReference type="EMBL" id="RXGA01000002">
    <property type="protein sequence ID" value="RWX73687.1"/>
    <property type="molecule type" value="Genomic_DNA"/>
</dbReference>
<comment type="caution">
    <text evidence="1">The sequence shown here is derived from an EMBL/GenBank/DDBJ whole genome shotgun (WGS) entry which is preliminary data.</text>
</comment>
<dbReference type="Proteomes" id="UP000288215">
    <property type="component" value="Unassembled WGS sequence"/>
</dbReference>
<organism evidence="1 2">
    <name type="scientific">Methanosuratincola subterraneus</name>
    <dbReference type="NCBI Taxonomy" id="2593994"/>
    <lineage>
        <taxon>Archaea</taxon>
        <taxon>Thermoproteota</taxon>
        <taxon>Methanosuratincolia</taxon>
        <taxon>Candidatus Methanomethylicales</taxon>
        <taxon>Candidatus Methanomethylicaceae</taxon>
        <taxon>Candidatus Methanosuratincola (ex Vanwonterghem et al. 2016)</taxon>
    </lineage>
</organism>